<keyword evidence="3" id="KW-0813">Transport</keyword>
<organism evidence="9 10">
    <name type="scientific">Acinetobacter nectaris CIP 110549</name>
    <dbReference type="NCBI Taxonomy" id="1392540"/>
    <lineage>
        <taxon>Bacteria</taxon>
        <taxon>Pseudomonadati</taxon>
        <taxon>Pseudomonadota</taxon>
        <taxon>Gammaproteobacteria</taxon>
        <taxon>Moraxellales</taxon>
        <taxon>Moraxellaceae</taxon>
        <taxon>Acinetobacter</taxon>
    </lineage>
</organism>
<evidence type="ECO:0000256" key="5">
    <source>
        <dbReference type="ARBA" id="ARBA00022764"/>
    </source>
</evidence>
<comment type="caution">
    <text evidence="9">The sequence shown here is derived from an EMBL/GenBank/DDBJ whole genome shotgun (WGS) entry which is preliminary data.</text>
</comment>
<dbReference type="HOGENOM" id="CLU_019602_18_0_6"/>
<dbReference type="AlphaFoldDB" id="V2TLN3"/>
<keyword evidence="5" id="KW-0574">Periplasm</keyword>
<keyword evidence="10" id="KW-1185">Reference proteome</keyword>
<evidence type="ECO:0000256" key="7">
    <source>
        <dbReference type="SAM" id="SignalP"/>
    </source>
</evidence>
<evidence type="ECO:0000256" key="6">
    <source>
        <dbReference type="RuleBase" id="RU003744"/>
    </source>
</evidence>
<dbReference type="SUPFAM" id="SSF53850">
    <property type="entry name" value="Periplasmic binding protein-like II"/>
    <property type="match status" value="1"/>
</dbReference>
<accession>V2TLN3</accession>
<dbReference type="Pfam" id="PF00497">
    <property type="entry name" value="SBP_bac_3"/>
    <property type="match status" value="1"/>
</dbReference>
<evidence type="ECO:0000256" key="4">
    <source>
        <dbReference type="ARBA" id="ARBA00022729"/>
    </source>
</evidence>
<dbReference type="PANTHER" id="PTHR35936">
    <property type="entry name" value="MEMBRANE-BOUND LYTIC MUREIN TRANSGLYCOSYLASE F"/>
    <property type="match status" value="1"/>
</dbReference>
<comment type="subcellular location">
    <subcellularLocation>
        <location evidence="1">Periplasm</location>
    </subcellularLocation>
</comment>
<dbReference type="InterPro" id="IPR001638">
    <property type="entry name" value="Solute-binding_3/MltF_N"/>
</dbReference>
<dbReference type="OrthoDB" id="9768183at2"/>
<gene>
    <name evidence="9" type="ORF">P256_01555</name>
</gene>
<evidence type="ECO:0000256" key="1">
    <source>
        <dbReference type="ARBA" id="ARBA00004418"/>
    </source>
</evidence>
<comment type="similarity">
    <text evidence="2 6">Belongs to the bacterial solute-binding protein 3 family.</text>
</comment>
<reference evidence="9 10" key="1">
    <citation type="submission" date="2013-10" db="EMBL/GenBank/DDBJ databases">
        <title>The Genome Sequence of Acinetobacter nectaris CIP 110549.</title>
        <authorList>
            <consortium name="The Broad Institute Genomics Platform"/>
            <consortium name="The Broad Institute Genome Sequencing Center for Infectious Disease"/>
            <person name="Cerqueira G."/>
            <person name="Feldgarden M."/>
            <person name="Courvalin P."/>
            <person name="Grillot-Courvalin C."/>
            <person name="Clermont D."/>
            <person name="Rocha E."/>
            <person name="Yoon E.-J."/>
            <person name="Nemec A."/>
            <person name="Young S.K."/>
            <person name="Zeng Q."/>
            <person name="Gargeya S."/>
            <person name="Fitzgerald M."/>
            <person name="Abouelleil A."/>
            <person name="Alvarado L."/>
            <person name="Berlin A.M."/>
            <person name="Chapman S.B."/>
            <person name="Gainer-Dewar J."/>
            <person name="Goldberg J."/>
            <person name="Gnerre S."/>
            <person name="Griggs A."/>
            <person name="Gujja S."/>
            <person name="Hansen M."/>
            <person name="Howarth C."/>
            <person name="Imamovic A."/>
            <person name="Ireland A."/>
            <person name="Larimer J."/>
            <person name="McCowan C."/>
            <person name="Murphy C."/>
            <person name="Pearson M."/>
            <person name="Poon T.W."/>
            <person name="Priest M."/>
            <person name="Roberts A."/>
            <person name="Saif S."/>
            <person name="Shea T."/>
            <person name="Sykes S."/>
            <person name="Wortman J."/>
            <person name="Nusbaum C."/>
            <person name="Birren B."/>
        </authorList>
    </citation>
    <scope>NUCLEOTIDE SEQUENCE [LARGE SCALE GENOMIC DNA]</scope>
    <source>
        <strain evidence="9 10">CIP 110549</strain>
    </source>
</reference>
<dbReference type="Gene3D" id="3.40.190.10">
    <property type="entry name" value="Periplasmic binding protein-like II"/>
    <property type="match status" value="2"/>
</dbReference>
<evidence type="ECO:0000313" key="9">
    <source>
        <dbReference type="EMBL" id="ESK38736.1"/>
    </source>
</evidence>
<protein>
    <recommendedName>
        <fullName evidence="8">Solute-binding protein family 3/N-terminal domain-containing protein</fullName>
    </recommendedName>
</protein>
<keyword evidence="4 7" id="KW-0732">Signal</keyword>
<dbReference type="CDD" id="cd13703">
    <property type="entry name" value="PBP2_HisJ_LAO"/>
    <property type="match status" value="1"/>
</dbReference>
<dbReference type="SMART" id="SM00062">
    <property type="entry name" value="PBPb"/>
    <property type="match status" value="1"/>
</dbReference>
<evidence type="ECO:0000313" key="10">
    <source>
        <dbReference type="Proteomes" id="UP000023785"/>
    </source>
</evidence>
<dbReference type="InterPro" id="IPR005768">
    <property type="entry name" value="Lys_Arg_Orn-bd"/>
</dbReference>
<name>V2TLN3_9GAMM</name>
<feature type="domain" description="Solute-binding protein family 3/N-terminal" evidence="8">
    <location>
        <begin position="30"/>
        <end position="259"/>
    </location>
</feature>
<dbReference type="InterPro" id="IPR018313">
    <property type="entry name" value="SBP_3_CS"/>
</dbReference>
<evidence type="ECO:0000256" key="2">
    <source>
        <dbReference type="ARBA" id="ARBA00010333"/>
    </source>
</evidence>
<feature type="signal peptide" evidence="7">
    <location>
        <begin position="1"/>
        <end position="23"/>
    </location>
</feature>
<evidence type="ECO:0000256" key="3">
    <source>
        <dbReference type="ARBA" id="ARBA00022448"/>
    </source>
</evidence>
<dbReference type="PANTHER" id="PTHR35936:SF13">
    <property type="entry name" value="HISTIDINE-BINDING PERIPLASMIC PROTEIN"/>
    <property type="match status" value="1"/>
</dbReference>
<dbReference type="eggNOG" id="COG0834">
    <property type="taxonomic scope" value="Bacteria"/>
</dbReference>
<dbReference type="NCBIfam" id="TIGR01096">
    <property type="entry name" value="3A0103s03R"/>
    <property type="match status" value="1"/>
</dbReference>
<dbReference type="PATRIC" id="fig|1392540.3.peg.1505"/>
<dbReference type="PROSITE" id="PS01039">
    <property type="entry name" value="SBP_BACTERIAL_3"/>
    <property type="match status" value="1"/>
</dbReference>
<dbReference type="GO" id="GO:0030288">
    <property type="term" value="C:outer membrane-bounded periplasmic space"/>
    <property type="evidence" value="ECO:0007669"/>
    <property type="project" value="InterPro"/>
</dbReference>
<dbReference type="STRING" id="1392540.P256_01555"/>
<dbReference type="Proteomes" id="UP000023785">
    <property type="component" value="Unassembled WGS sequence"/>
</dbReference>
<feature type="chain" id="PRO_5004708995" description="Solute-binding protein family 3/N-terminal domain-containing protein" evidence="7">
    <location>
        <begin position="24"/>
        <end position="261"/>
    </location>
</feature>
<dbReference type="EMBL" id="AYER01000006">
    <property type="protein sequence ID" value="ESK38736.1"/>
    <property type="molecule type" value="Genomic_DNA"/>
</dbReference>
<dbReference type="RefSeq" id="WP_023273175.1">
    <property type="nucleotide sequence ID" value="NZ_KI530723.1"/>
</dbReference>
<sequence>MSGLKNKILISTAIILTTLTAHAQAKDWSTIRFGTESSYAPFEYKTPDNKLTGFDVDLGNAICAHLKAKCVWVENSFDGMIPALKAKKFDGILSSMTVTDEREKQIAFSNKIYNTPTRMIAKAGSPLLPNATSLRGKRVGVQQGTMQESYAKTYWASKGVTVVPYPTQDILYQDMISGRLDASLQDAIMVDSGFLKSPKGKGFAFAGSNITDTKTLGVGAAIGLRKEDNDLRESINRALAAVIADGTYKKLEQKYFPFSIY</sequence>
<proteinExistence type="inferred from homology"/>
<evidence type="ECO:0000259" key="8">
    <source>
        <dbReference type="SMART" id="SM00062"/>
    </source>
</evidence>